<dbReference type="EMBL" id="AAIKPT010000002">
    <property type="protein sequence ID" value="ECF2659260.1"/>
    <property type="molecule type" value="Genomic_DNA"/>
</dbReference>
<name>A0A3X9ZKB7_SALNE</name>
<accession>A0A3X9ZKB7</accession>
<dbReference type="InterPro" id="IPR005094">
    <property type="entry name" value="Endonuclease_MobA/VirD2"/>
</dbReference>
<dbReference type="EMBL" id="AAMJPT010000008">
    <property type="protein sequence ID" value="EDI0348096.1"/>
    <property type="molecule type" value="Genomic_DNA"/>
</dbReference>
<evidence type="ECO:0000313" key="2">
    <source>
        <dbReference type="EMBL" id="ECF2659260.1"/>
    </source>
</evidence>
<dbReference type="Proteomes" id="UP000839704">
    <property type="component" value="Unassembled WGS sequence"/>
</dbReference>
<comment type="caution">
    <text evidence="4">The sequence shown here is derived from an EMBL/GenBank/DDBJ whole genome shotgun (WGS) entry which is preliminary data.</text>
</comment>
<dbReference type="Pfam" id="PF03432">
    <property type="entry name" value="Relaxase"/>
    <property type="match status" value="1"/>
</dbReference>
<dbReference type="EMBL" id="AAMJGG010000008">
    <property type="protein sequence ID" value="EDH9238508.1"/>
    <property type="molecule type" value="Genomic_DNA"/>
</dbReference>
<organism evidence="4">
    <name type="scientific">Salmonella newport</name>
    <dbReference type="NCBI Taxonomy" id="108619"/>
    <lineage>
        <taxon>Bacteria</taxon>
        <taxon>Pseudomonadati</taxon>
        <taxon>Pseudomonadota</taxon>
        <taxon>Gammaproteobacteria</taxon>
        <taxon>Enterobacterales</taxon>
        <taxon>Enterobacteriaceae</taxon>
        <taxon>Salmonella</taxon>
    </lineage>
</organism>
<evidence type="ECO:0000259" key="1">
    <source>
        <dbReference type="Pfam" id="PF03432"/>
    </source>
</evidence>
<dbReference type="AlphaFoldDB" id="A0A3X9ZKB7"/>
<evidence type="ECO:0000313" key="3">
    <source>
        <dbReference type="EMBL" id="EDH9238508.1"/>
    </source>
</evidence>
<gene>
    <name evidence="3" type="ORF">CC401_10010</name>
    <name evidence="4" type="ORF">CC727_08255</name>
    <name evidence="2" type="ORF">E2D29_02680</name>
</gene>
<evidence type="ECO:0000313" key="4">
    <source>
        <dbReference type="EMBL" id="EDI0348096.1"/>
    </source>
</evidence>
<protein>
    <submittedName>
        <fullName evidence="4">Relaxase</fullName>
    </submittedName>
</protein>
<proteinExistence type="predicted"/>
<sequence>MKGMQKIRRGKNFIGIVLYALKPDSHHRIAPVVIGGNMDGCAAKDLITEFNLTKTLRPDVDKPVWHNSLRLPKDEVLTDAQWSAIADDYMKRIGFSETHLRCYVLHDDAVGQHIHIIASRIDRITGKLYLGKNENLISTRIIQQLEHDYSLLRTKGPKTKTSSALPCPKLTRKKTRNEVMQEKRTGEQCPKTIIQNALETLVSKRVTTTEFVQQLFEQNINALPNITSTGKMNGFSFEYAGIAFKASQLGKCFSWSTLQGKLDYRPERDNDFLFDLKATITKANANANANEILKENVKSSFEAFIIDRHAGKDESDVAYVEEKCFSEALAGSKKAIATKAVKEMPNQSYEVSAFRWMETIPYLDTIYRLLRQLKIPILRRPAKHQVITEAMMIEIHPINPKNTFVEPLLDGNLVPPRQHYHLTCRF</sequence>
<feature type="domain" description="MobA/VirD2-like nuclease" evidence="1">
    <location>
        <begin position="19"/>
        <end position="151"/>
    </location>
</feature>
<reference evidence="4" key="1">
    <citation type="submission" date="2018-07" db="EMBL/GenBank/DDBJ databases">
        <authorList>
            <person name="Ashton P.M."/>
            <person name="Dallman T."/>
            <person name="Nair S."/>
            <person name="De Pinna E."/>
            <person name="Peters T."/>
            <person name="Grant K."/>
        </authorList>
    </citation>
    <scope>NUCLEOTIDE SEQUENCE</scope>
    <source>
        <strain evidence="2">167054</strain>
        <strain evidence="4">333943</strain>
        <strain evidence="3">353912</strain>
    </source>
</reference>